<dbReference type="PANTHER" id="PTHR43471">
    <property type="entry name" value="ABC TRANSPORTER PERMEASE"/>
    <property type="match status" value="1"/>
</dbReference>
<keyword evidence="3" id="KW-1185">Reference proteome</keyword>
<reference evidence="2 3" key="1">
    <citation type="submission" date="2010-05" db="EMBL/GenBank/DDBJ databases">
        <title>Complete sequence of Thermoanaerobacter mathranii subsp. mathranii mathranii str. A3.</title>
        <authorList>
            <consortium name="US DOE Joint Genome Institute"/>
            <person name="Lucas S."/>
            <person name="Copeland A."/>
            <person name="Lapidus A."/>
            <person name="Cheng J.-F."/>
            <person name="Bruce D."/>
            <person name="Goodwin L."/>
            <person name="Pitluck S."/>
            <person name="Held B."/>
            <person name="Detter J.C."/>
            <person name="Han C."/>
            <person name="Tapia R."/>
            <person name="Land M."/>
            <person name="Hauser L."/>
            <person name="Kyrpides N."/>
            <person name="Mikhailova N."/>
            <person name="Zhou J."/>
            <person name="Hemme C."/>
            <person name="Woyke T."/>
        </authorList>
    </citation>
    <scope>NUCLEOTIDE SEQUENCE [LARGE SCALE GENOMIC DNA]</scope>
    <source>
        <strain evidence="2 3">A3</strain>
    </source>
</reference>
<feature type="transmembrane region" description="Helical" evidence="1">
    <location>
        <begin position="284"/>
        <end position="306"/>
    </location>
</feature>
<keyword evidence="1" id="KW-0812">Transmembrane</keyword>
<accession>A0ABM5LRS9</accession>
<dbReference type="PANTHER" id="PTHR43471:SF14">
    <property type="entry name" value="ABC-2 TYPE TRANSPORT SYSTEM PERMEASE PROTEIN"/>
    <property type="match status" value="1"/>
</dbReference>
<keyword evidence="1" id="KW-0472">Membrane</keyword>
<evidence type="ECO:0000313" key="3">
    <source>
        <dbReference type="Proteomes" id="UP000002064"/>
    </source>
</evidence>
<feature type="transmembrane region" description="Helical" evidence="1">
    <location>
        <begin position="75"/>
        <end position="95"/>
    </location>
</feature>
<proteinExistence type="predicted"/>
<sequence length="314" mass="34969">MRHSLYVLVKKEVSDHIHSWRFNILLALIFLTAMASIYTAAMTIRDAVPKAETPIGDVNLFLKIFTVSDGKLPSFIAFVGFLAPLLGIGMAFDAINGEKNKGTLLRLLAQPIYRDDVILSKWLASLFVITTFFIALGLFVMGLGILFFGIPPTIEEVLRIVVFLLVTSLYVAVWLSLAILFSIYFRQSATSLLASIAIWLFFTLFYEMIVNIIVPSNPEGAPQVVLQQMHMHQYLLRLSPNILYQEAITTLLSPNIRALGPLTVEQLVGAIPSPIAFEQSLLLIWPHIAGLIAISVALFGISFTLFMKQDIRGR</sequence>
<evidence type="ECO:0000313" key="2">
    <source>
        <dbReference type="EMBL" id="ADH61358.1"/>
    </source>
</evidence>
<dbReference type="EMBL" id="CP002032">
    <property type="protein sequence ID" value="ADH61358.1"/>
    <property type="molecule type" value="Genomic_DNA"/>
</dbReference>
<dbReference type="RefSeq" id="WP_013150599.1">
    <property type="nucleotide sequence ID" value="NC_014209.1"/>
</dbReference>
<feature type="transmembrane region" description="Helical" evidence="1">
    <location>
        <begin position="122"/>
        <end position="148"/>
    </location>
</feature>
<evidence type="ECO:0000256" key="1">
    <source>
        <dbReference type="SAM" id="Phobius"/>
    </source>
</evidence>
<name>A0ABM5LRS9_THEM3</name>
<feature type="transmembrane region" description="Helical" evidence="1">
    <location>
        <begin position="160"/>
        <end position="185"/>
    </location>
</feature>
<feature type="transmembrane region" description="Helical" evidence="1">
    <location>
        <begin position="192"/>
        <end position="214"/>
    </location>
</feature>
<organism evidence="2 3">
    <name type="scientific">Thermoanaerobacter mathranii subsp. mathranii (strain DSM 11426 / CCUG 53645 / CIP 108742 / A3)</name>
    <dbReference type="NCBI Taxonomy" id="583358"/>
    <lineage>
        <taxon>Bacteria</taxon>
        <taxon>Bacillati</taxon>
        <taxon>Bacillota</taxon>
        <taxon>Clostridia</taxon>
        <taxon>Thermoanaerobacterales</taxon>
        <taxon>Thermoanaerobacteraceae</taxon>
        <taxon>Thermoanaerobacter</taxon>
    </lineage>
</organism>
<protein>
    <submittedName>
        <fullName evidence="2">ABC-type transport system involved in multi-copper enzyme maturation, permease component</fullName>
    </submittedName>
</protein>
<keyword evidence="1" id="KW-1133">Transmembrane helix</keyword>
<gene>
    <name evidence="2" type="ordered locus">Tmath_1652</name>
</gene>
<dbReference type="Proteomes" id="UP000002064">
    <property type="component" value="Chromosome"/>
</dbReference>
<feature type="transmembrane region" description="Helical" evidence="1">
    <location>
        <begin position="20"/>
        <end position="41"/>
    </location>
</feature>
<dbReference type="Pfam" id="PF12679">
    <property type="entry name" value="ABC2_membrane_2"/>
    <property type="match status" value="1"/>
</dbReference>